<organism evidence="7 8">
    <name type="scientific">Enterococcus eurekensis</name>
    <dbReference type="NCBI Taxonomy" id="1159753"/>
    <lineage>
        <taxon>Bacteria</taxon>
        <taxon>Bacillati</taxon>
        <taxon>Bacillota</taxon>
        <taxon>Bacilli</taxon>
        <taxon>Lactobacillales</taxon>
        <taxon>Enterococcaceae</taxon>
        <taxon>Enterococcus</taxon>
    </lineage>
</organism>
<feature type="domain" description="RNA polymerase sigma-70 region 2" evidence="5">
    <location>
        <begin position="25"/>
        <end position="88"/>
    </location>
</feature>
<evidence type="ECO:0000256" key="4">
    <source>
        <dbReference type="ARBA" id="ARBA00023163"/>
    </source>
</evidence>
<evidence type="ECO:0000256" key="1">
    <source>
        <dbReference type="ARBA" id="ARBA00010641"/>
    </source>
</evidence>
<dbReference type="EMBL" id="JBHSGT010000013">
    <property type="protein sequence ID" value="MFC4709300.1"/>
    <property type="molecule type" value="Genomic_DNA"/>
</dbReference>
<dbReference type="NCBIfam" id="TIGR02954">
    <property type="entry name" value="Sig70_famx3"/>
    <property type="match status" value="1"/>
</dbReference>
<dbReference type="PANTHER" id="PTHR43133">
    <property type="entry name" value="RNA POLYMERASE ECF-TYPE SIGMA FACTO"/>
    <property type="match status" value="1"/>
</dbReference>
<name>A0ABV9M165_9ENTE</name>
<evidence type="ECO:0000256" key="3">
    <source>
        <dbReference type="ARBA" id="ARBA00023082"/>
    </source>
</evidence>
<dbReference type="Gene3D" id="1.10.10.10">
    <property type="entry name" value="Winged helix-like DNA-binding domain superfamily/Winged helix DNA-binding domain"/>
    <property type="match status" value="1"/>
</dbReference>
<reference evidence="8" key="1">
    <citation type="journal article" date="2019" name="Int. J. Syst. Evol. Microbiol.">
        <title>The Global Catalogue of Microorganisms (GCM) 10K type strain sequencing project: providing services to taxonomists for standard genome sequencing and annotation.</title>
        <authorList>
            <consortium name="The Broad Institute Genomics Platform"/>
            <consortium name="The Broad Institute Genome Sequencing Center for Infectious Disease"/>
            <person name="Wu L."/>
            <person name="Ma J."/>
        </authorList>
    </citation>
    <scope>NUCLEOTIDE SEQUENCE [LARGE SCALE GENOMIC DNA]</scope>
    <source>
        <strain evidence="8">CGMCC 1.19061</strain>
    </source>
</reference>
<evidence type="ECO:0000313" key="7">
    <source>
        <dbReference type="EMBL" id="MFC4709300.1"/>
    </source>
</evidence>
<comment type="similarity">
    <text evidence="1">Belongs to the sigma-70 factor family. ECF subfamily.</text>
</comment>
<keyword evidence="8" id="KW-1185">Reference proteome</keyword>
<gene>
    <name evidence="7" type="ORF">ACFO3L_01395</name>
</gene>
<feature type="domain" description="RNA polymerase sigma factor 70 region 4 type 2" evidence="6">
    <location>
        <begin position="111"/>
        <end position="162"/>
    </location>
</feature>
<dbReference type="InterPro" id="IPR013324">
    <property type="entry name" value="RNA_pol_sigma_r3/r4-like"/>
</dbReference>
<dbReference type="InterPro" id="IPR014284">
    <property type="entry name" value="RNA_pol_sigma-70_dom"/>
</dbReference>
<dbReference type="PANTHER" id="PTHR43133:SF51">
    <property type="entry name" value="RNA POLYMERASE SIGMA FACTOR"/>
    <property type="match status" value="1"/>
</dbReference>
<keyword evidence="2" id="KW-0805">Transcription regulation</keyword>
<evidence type="ECO:0000256" key="2">
    <source>
        <dbReference type="ARBA" id="ARBA00023015"/>
    </source>
</evidence>
<dbReference type="InterPro" id="IPR036388">
    <property type="entry name" value="WH-like_DNA-bd_sf"/>
</dbReference>
<accession>A0ABV9M165</accession>
<dbReference type="Proteomes" id="UP001596026">
    <property type="component" value="Unassembled WGS sequence"/>
</dbReference>
<dbReference type="CDD" id="cd06171">
    <property type="entry name" value="Sigma70_r4"/>
    <property type="match status" value="1"/>
</dbReference>
<sequence length="173" mass="20372">MEKGMLVQRAKAGDEAAFEELLILHTEQLYRTAYLYVGNREDALDVVQETSYKAYVGLKKLKEVEYFSTWLIRILIRTSYECIRKKKKISFVEEENVQVLNEADRNLSNSELLKVVQQLRKKYRDVILLHYFQELTVKEVSQVLVIPEGTVKTYLFRGRKQLKKILKGEGYDE</sequence>
<dbReference type="Pfam" id="PF04542">
    <property type="entry name" value="Sigma70_r2"/>
    <property type="match status" value="1"/>
</dbReference>
<dbReference type="SUPFAM" id="SSF88659">
    <property type="entry name" value="Sigma3 and sigma4 domains of RNA polymerase sigma factors"/>
    <property type="match status" value="1"/>
</dbReference>
<dbReference type="SUPFAM" id="SSF88946">
    <property type="entry name" value="Sigma2 domain of RNA polymerase sigma factors"/>
    <property type="match status" value="1"/>
</dbReference>
<keyword evidence="3" id="KW-0731">Sigma factor</keyword>
<dbReference type="RefSeq" id="WP_379963095.1">
    <property type="nucleotide sequence ID" value="NZ_JBHSGT010000013.1"/>
</dbReference>
<dbReference type="InterPro" id="IPR039425">
    <property type="entry name" value="RNA_pol_sigma-70-like"/>
</dbReference>
<comment type="caution">
    <text evidence="7">The sequence shown here is derived from an EMBL/GenBank/DDBJ whole genome shotgun (WGS) entry which is preliminary data.</text>
</comment>
<dbReference type="Pfam" id="PF08281">
    <property type="entry name" value="Sigma70_r4_2"/>
    <property type="match status" value="1"/>
</dbReference>
<dbReference type="InterPro" id="IPR007627">
    <property type="entry name" value="RNA_pol_sigma70_r2"/>
</dbReference>
<dbReference type="InterPro" id="IPR013325">
    <property type="entry name" value="RNA_pol_sigma_r2"/>
</dbReference>
<keyword evidence="4" id="KW-0804">Transcription</keyword>
<protein>
    <submittedName>
        <fullName evidence="7">Sigma-70 family RNA polymerase sigma factor</fullName>
    </submittedName>
</protein>
<proteinExistence type="inferred from homology"/>
<dbReference type="InterPro" id="IPR014300">
    <property type="entry name" value="RNA_pol_sigma-V"/>
</dbReference>
<evidence type="ECO:0000259" key="5">
    <source>
        <dbReference type="Pfam" id="PF04542"/>
    </source>
</evidence>
<evidence type="ECO:0000259" key="6">
    <source>
        <dbReference type="Pfam" id="PF08281"/>
    </source>
</evidence>
<evidence type="ECO:0000313" key="8">
    <source>
        <dbReference type="Proteomes" id="UP001596026"/>
    </source>
</evidence>
<dbReference type="InterPro" id="IPR013249">
    <property type="entry name" value="RNA_pol_sigma70_r4_t2"/>
</dbReference>
<dbReference type="Gene3D" id="1.10.1740.10">
    <property type="match status" value="1"/>
</dbReference>
<dbReference type="NCBIfam" id="TIGR02937">
    <property type="entry name" value="sigma70-ECF"/>
    <property type="match status" value="1"/>
</dbReference>